<dbReference type="PROSITE" id="PS51257">
    <property type="entry name" value="PROKAR_LIPOPROTEIN"/>
    <property type="match status" value="1"/>
</dbReference>
<name>A0A9X3DGW6_9SPHI</name>
<sequence length="151" mass="17354">MKKTLTIGFCISMLLLSACKTEPDAEAVKKEVLNIHDKLMIDGAKVINNKMKLDSILKSRQIKSVDDSVKIADLVLKLNQADENMMDWMHAFNDDFKGRDETENLNYYKSEMVKIRNVEDSYIKVTRASDSVLKIYNVAPSQIMEMKNHKH</sequence>
<comment type="caution">
    <text evidence="1">The sequence shown here is derived from an EMBL/GenBank/DDBJ whole genome shotgun (WGS) entry which is preliminary data.</text>
</comment>
<dbReference type="EMBL" id="JAPJUH010000003">
    <property type="protein sequence ID" value="MCX3265443.1"/>
    <property type="molecule type" value="Genomic_DNA"/>
</dbReference>
<organism evidence="1 2">
    <name type="scientific">Pedobacter agri</name>
    <dbReference type="NCBI Taxonomy" id="454586"/>
    <lineage>
        <taxon>Bacteria</taxon>
        <taxon>Pseudomonadati</taxon>
        <taxon>Bacteroidota</taxon>
        <taxon>Sphingobacteriia</taxon>
        <taxon>Sphingobacteriales</taxon>
        <taxon>Sphingobacteriaceae</taxon>
        <taxon>Pedobacter</taxon>
    </lineage>
</organism>
<evidence type="ECO:0000313" key="2">
    <source>
        <dbReference type="Proteomes" id="UP001142592"/>
    </source>
</evidence>
<evidence type="ECO:0008006" key="3">
    <source>
        <dbReference type="Google" id="ProtNLM"/>
    </source>
</evidence>
<keyword evidence="2" id="KW-1185">Reference proteome</keyword>
<accession>A0A9X3DGW6</accession>
<dbReference type="RefSeq" id="WP_266269467.1">
    <property type="nucleotide sequence ID" value="NZ_JAPJUH010000003.1"/>
</dbReference>
<dbReference type="AlphaFoldDB" id="A0A9X3DGW6"/>
<dbReference type="Proteomes" id="UP001142592">
    <property type="component" value="Unassembled WGS sequence"/>
</dbReference>
<proteinExistence type="predicted"/>
<gene>
    <name evidence="1" type="ORF">OQZ29_11845</name>
</gene>
<protein>
    <recommendedName>
        <fullName evidence="3">Lipoprotein</fullName>
    </recommendedName>
</protein>
<reference evidence="1" key="1">
    <citation type="submission" date="2022-11" db="EMBL/GenBank/DDBJ databases">
        <authorList>
            <person name="Graham C."/>
            <person name="Newman J.D."/>
        </authorList>
    </citation>
    <scope>NUCLEOTIDE SEQUENCE</scope>
    <source>
        <strain evidence="1">DSM 19486</strain>
    </source>
</reference>
<evidence type="ECO:0000313" key="1">
    <source>
        <dbReference type="EMBL" id="MCX3265443.1"/>
    </source>
</evidence>